<keyword evidence="2" id="KW-1185">Reference proteome</keyword>
<dbReference type="EMBL" id="BLXT01007309">
    <property type="protein sequence ID" value="GFO38412.1"/>
    <property type="molecule type" value="Genomic_DNA"/>
</dbReference>
<evidence type="ECO:0000313" key="2">
    <source>
        <dbReference type="Proteomes" id="UP000735302"/>
    </source>
</evidence>
<organism evidence="1 2">
    <name type="scientific">Plakobranchus ocellatus</name>
    <dbReference type="NCBI Taxonomy" id="259542"/>
    <lineage>
        <taxon>Eukaryota</taxon>
        <taxon>Metazoa</taxon>
        <taxon>Spiralia</taxon>
        <taxon>Lophotrochozoa</taxon>
        <taxon>Mollusca</taxon>
        <taxon>Gastropoda</taxon>
        <taxon>Heterobranchia</taxon>
        <taxon>Euthyneura</taxon>
        <taxon>Panpulmonata</taxon>
        <taxon>Sacoglossa</taxon>
        <taxon>Placobranchoidea</taxon>
        <taxon>Plakobranchidae</taxon>
        <taxon>Plakobranchus</taxon>
    </lineage>
</organism>
<protein>
    <submittedName>
        <fullName evidence="1">Uncharacterized protein</fullName>
    </submittedName>
</protein>
<dbReference type="Proteomes" id="UP000735302">
    <property type="component" value="Unassembled WGS sequence"/>
</dbReference>
<proteinExistence type="predicted"/>
<evidence type="ECO:0000313" key="1">
    <source>
        <dbReference type="EMBL" id="GFO38412.1"/>
    </source>
</evidence>
<dbReference type="AlphaFoldDB" id="A0AAV4D2L3"/>
<comment type="caution">
    <text evidence="1">The sequence shown here is derived from an EMBL/GenBank/DDBJ whole genome shotgun (WGS) entry which is preliminary data.</text>
</comment>
<accession>A0AAV4D2L3</accession>
<name>A0AAV4D2L3_9GAST</name>
<sequence length="103" mass="11202">MPLVVAEYNSDMYSSLAYSERCLTVIEVFMNMACLQQDDLKLSGASSGQSVGNNIRTGDRMDLADLKADSLFRVSPTSPAAVECLELVIDSTTIARKEGISFK</sequence>
<gene>
    <name evidence="1" type="ORF">PoB_006491700</name>
</gene>
<reference evidence="1 2" key="1">
    <citation type="journal article" date="2021" name="Elife">
        <title>Chloroplast acquisition without the gene transfer in kleptoplastic sea slugs, Plakobranchus ocellatus.</title>
        <authorList>
            <person name="Maeda T."/>
            <person name="Takahashi S."/>
            <person name="Yoshida T."/>
            <person name="Shimamura S."/>
            <person name="Takaki Y."/>
            <person name="Nagai Y."/>
            <person name="Toyoda A."/>
            <person name="Suzuki Y."/>
            <person name="Arimoto A."/>
            <person name="Ishii H."/>
            <person name="Satoh N."/>
            <person name="Nishiyama T."/>
            <person name="Hasebe M."/>
            <person name="Maruyama T."/>
            <person name="Minagawa J."/>
            <person name="Obokata J."/>
            <person name="Shigenobu S."/>
        </authorList>
    </citation>
    <scope>NUCLEOTIDE SEQUENCE [LARGE SCALE GENOMIC DNA]</scope>
</reference>